<evidence type="ECO:0000259" key="2">
    <source>
        <dbReference type="Pfam" id="PF09791"/>
    </source>
</evidence>
<feature type="region of interest" description="Disordered" evidence="1">
    <location>
        <begin position="19"/>
        <end position="169"/>
    </location>
</feature>
<feature type="compositionally biased region" description="Low complexity" evidence="1">
    <location>
        <begin position="84"/>
        <end position="96"/>
    </location>
</feature>
<dbReference type="Proteomes" id="UP001303473">
    <property type="component" value="Unassembled WGS sequence"/>
</dbReference>
<accession>A0AAN6S141</accession>
<gene>
    <name evidence="3" type="ORF">QBC46DRAFT_394756</name>
</gene>
<reference evidence="4" key="1">
    <citation type="journal article" date="2023" name="Mol. Phylogenet. Evol.">
        <title>Genome-scale phylogeny and comparative genomics of the fungal order Sordariales.</title>
        <authorList>
            <person name="Hensen N."/>
            <person name="Bonometti L."/>
            <person name="Westerberg I."/>
            <person name="Brannstrom I.O."/>
            <person name="Guillou S."/>
            <person name="Cros-Aarteil S."/>
            <person name="Calhoun S."/>
            <person name="Haridas S."/>
            <person name="Kuo A."/>
            <person name="Mondo S."/>
            <person name="Pangilinan J."/>
            <person name="Riley R."/>
            <person name="LaButti K."/>
            <person name="Andreopoulos B."/>
            <person name="Lipzen A."/>
            <person name="Chen C."/>
            <person name="Yan M."/>
            <person name="Daum C."/>
            <person name="Ng V."/>
            <person name="Clum A."/>
            <person name="Steindorff A."/>
            <person name="Ohm R.A."/>
            <person name="Martin F."/>
            <person name="Silar P."/>
            <person name="Natvig D.O."/>
            <person name="Lalanne C."/>
            <person name="Gautier V."/>
            <person name="Ament-Velasquez S.L."/>
            <person name="Kruys A."/>
            <person name="Hutchinson M.I."/>
            <person name="Powell A.J."/>
            <person name="Barry K."/>
            <person name="Miller A.N."/>
            <person name="Grigoriev I.V."/>
            <person name="Debuchy R."/>
            <person name="Gladieux P."/>
            <person name="Hiltunen Thoren M."/>
            <person name="Johannesson H."/>
        </authorList>
    </citation>
    <scope>NUCLEOTIDE SEQUENCE [LARGE SCALE GENOMIC DNA]</scope>
    <source>
        <strain evidence="4">CBS 340.73</strain>
    </source>
</reference>
<dbReference type="PANTHER" id="PTHR21193:SF3">
    <property type="entry name" value="OXIDOREDUCTASE-LIKE DOMAIN-CONTAINING PROTEIN 1"/>
    <property type="match status" value="1"/>
</dbReference>
<dbReference type="Pfam" id="PF09791">
    <property type="entry name" value="Oxidored-like"/>
    <property type="match status" value="1"/>
</dbReference>
<comment type="caution">
    <text evidence="3">The sequence shown here is derived from an EMBL/GenBank/DDBJ whole genome shotgun (WGS) entry which is preliminary data.</text>
</comment>
<evidence type="ECO:0000313" key="3">
    <source>
        <dbReference type="EMBL" id="KAK3936590.1"/>
    </source>
</evidence>
<protein>
    <submittedName>
        <fullName evidence="3">Oxidoreductase-like protein</fullName>
    </submittedName>
</protein>
<dbReference type="PANTHER" id="PTHR21193">
    <property type="entry name" value="OXIDOREDUCTASE-LIKE DOMAIN-CONTAINING PROTEIN 1"/>
    <property type="match status" value="1"/>
</dbReference>
<dbReference type="GO" id="GO:0005739">
    <property type="term" value="C:mitochondrion"/>
    <property type="evidence" value="ECO:0007669"/>
    <property type="project" value="TreeGrafter"/>
</dbReference>
<feature type="domain" description="Oxidoreductase-like" evidence="2">
    <location>
        <begin position="174"/>
        <end position="217"/>
    </location>
</feature>
<proteinExistence type="predicted"/>
<feature type="compositionally biased region" description="Low complexity" evidence="1">
    <location>
        <begin position="110"/>
        <end position="134"/>
    </location>
</feature>
<dbReference type="InterPro" id="IPR019180">
    <property type="entry name" value="Oxidoreductase-like_N"/>
</dbReference>
<dbReference type="EMBL" id="MU853879">
    <property type="protein sequence ID" value="KAK3936590.1"/>
    <property type="molecule type" value="Genomic_DNA"/>
</dbReference>
<evidence type="ECO:0000313" key="4">
    <source>
        <dbReference type="Proteomes" id="UP001303473"/>
    </source>
</evidence>
<evidence type="ECO:0000256" key="1">
    <source>
        <dbReference type="SAM" id="MobiDB-lite"/>
    </source>
</evidence>
<dbReference type="AlphaFoldDB" id="A0AAN6S141"/>
<name>A0AAN6S141_9PEZI</name>
<organism evidence="3 4">
    <name type="scientific">Diplogelasinospora grovesii</name>
    <dbReference type="NCBI Taxonomy" id="303347"/>
    <lineage>
        <taxon>Eukaryota</taxon>
        <taxon>Fungi</taxon>
        <taxon>Dikarya</taxon>
        <taxon>Ascomycota</taxon>
        <taxon>Pezizomycotina</taxon>
        <taxon>Sordariomycetes</taxon>
        <taxon>Sordariomycetidae</taxon>
        <taxon>Sordariales</taxon>
        <taxon>Diplogelasinosporaceae</taxon>
        <taxon>Diplogelasinospora</taxon>
    </lineage>
</organism>
<keyword evidence="4" id="KW-1185">Reference proteome</keyword>
<dbReference type="InterPro" id="IPR039251">
    <property type="entry name" value="OXLD1"/>
</dbReference>
<sequence>MRRSIFSARPSSLSAAFRAGGQQIIPRRAFATPPIKDTKVPVPNEPSQEQAHPIGSYYESILNMPQPIPEEKPEVPPTTSAKNPESSPSAESSAPAKRGRKPKETKESKSVASPASDPSSLPSSSAPSSQEPASRTTESNDAQARARVVFGSPLAGPAKRAEQLARTQSQSRLIAGVLVPPKPEEPDNCCMSGCVDCVWDRYRDEMEMWALANAKAKRRLKAQQAGVCATSDAKTAPAQRPVEVGSTSTSMDDDGGGSIGNWTEEETTEFWDEELYKNLPIGIREFIKQEKRLKEKHKREGTVGG</sequence>
<feature type="region of interest" description="Disordered" evidence="1">
    <location>
        <begin position="227"/>
        <end position="262"/>
    </location>
</feature>